<feature type="domain" description="Exonuclease VII large subunit C-terminal" evidence="7">
    <location>
        <begin position="125"/>
        <end position="437"/>
    </location>
</feature>
<evidence type="ECO:0000256" key="1">
    <source>
        <dbReference type="ARBA" id="ARBA00022490"/>
    </source>
</evidence>
<dbReference type="InterPro" id="IPR003753">
    <property type="entry name" value="Exonuc_VII_L"/>
</dbReference>
<keyword evidence="2 5" id="KW-0540">Nuclease</keyword>
<dbReference type="PANTHER" id="PTHR30008">
    <property type="entry name" value="EXODEOXYRIBONUCLEASE 7 LARGE SUBUNIT"/>
    <property type="match status" value="1"/>
</dbReference>
<reference evidence="9" key="1">
    <citation type="submission" date="2016-01" db="EMBL/GenBank/DDBJ databases">
        <title>Complete genome of Planococcus kocurri type strain.</title>
        <authorList>
            <person name="See-Too W.S."/>
        </authorList>
    </citation>
    <scope>NUCLEOTIDE SEQUENCE [LARGE SCALE GENOMIC DNA]</scope>
    <source>
        <strain evidence="9">ATCC 43650</strain>
    </source>
</reference>
<evidence type="ECO:0000313" key="9">
    <source>
        <dbReference type="EMBL" id="ALS78842.1"/>
    </source>
</evidence>
<evidence type="ECO:0000256" key="4">
    <source>
        <dbReference type="ARBA" id="ARBA00022839"/>
    </source>
</evidence>
<dbReference type="Pfam" id="PF13742">
    <property type="entry name" value="tRNA_anti_2"/>
    <property type="match status" value="1"/>
</dbReference>
<comment type="function">
    <text evidence="5">Bidirectionally degrades single-stranded DNA into large acid-insoluble oligonucleotides, which are then degraded further into small acid-soluble oligonucleotides.</text>
</comment>
<comment type="similarity">
    <text evidence="5 6">Belongs to the XseA family.</text>
</comment>
<dbReference type="EC" id="3.1.11.6" evidence="5"/>
<name>A0ABM5WWW4_9BACL</name>
<comment type="subcellular location">
    <subcellularLocation>
        <location evidence="5 6">Cytoplasm</location>
    </subcellularLocation>
</comment>
<keyword evidence="4 5" id="KW-0269">Exonuclease</keyword>
<protein>
    <recommendedName>
        <fullName evidence="5">Exodeoxyribonuclease 7 large subunit</fullName>
        <ecNumber evidence="5">3.1.11.6</ecNumber>
    </recommendedName>
    <alternativeName>
        <fullName evidence="5">Exodeoxyribonuclease VII large subunit</fullName>
        <shortName evidence="5">Exonuclease VII large subunit</shortName>
    </alternativeName>
</protein>
<dbReference type="Proteomes" id="UP000065533">
    <property type="component" value="Chromosome"/>
</dbReference>
<feature type="domain" description="OB-fold nucleic acid binding" evidence="8">
    <location>
        <begin position="7"/>
        <end position="102"/>
    </location>
</feature>
<dbReference type="InterPro" id="IPR025824">
    <property type="entry name" value="OB-fold_nuc-bd_dom"/>
</dbReference>
<keyword evidence="1 5" id="KW-0963">Cytoplasm</keyword>
<sequence>MSTDPYLSVKALTKYIKKKFDADPHLRDVYVKGELSNVKIHTSGHIYFTLKDNATRLPGVMFSASAKSVKFKPESGMTVLIRGDVSVYEASGQYQLYAQSMQVDGIGDYYLAFEQLKEKLAKEGLFDALHKKQLPRFPKRIAVVTAQTGAAVRDIIITLHRRYPLAEVVLYPTLVQGAGAVQSIVQSIQAANTSNYDVLIVGRGGGSIEDLWAFNEEAVARVIVASKIPIISAIGHETDTTIADFVSDLRAPTPTAAAELAVPSQAELLEKISSYRSRMYRTVSITISQQQKMLERLTSSFPLAYPERLYRPFIERIERATDSLQRESLQYVSRSKEQYRTFDHRLKSRMPLQQIRQSETDVTELGRRLDYQVNQLLKDRQQQLSSSIRTLDALSPLKIMDRGYSIPYIEGAVVKSVTQVKTGDSLTIAMQDGMIQATVNEINPASKGDVNDG</sequence>
<gene>
    <name evidence="5" type="primary">xseA</name>
    <name evidence="9" type="ORF">AUO94_09330</name>
</gene>
<organism evidence="9 10">
    <name type="scientific">Planococcus kocurii</name>
    <dbReference type="NCBI Taxonomy" id="1374"/>
    <lineage>
        <taxon>Bacteria</taxon>
        <taxon>Bacillati</taxon>
        <taxon>Bacillota</taxon>
        <taxon>Bacilli</taxon>
        <taxon>Bacillales</taxon>
        <taxon>Caryophanaceae</taxon>
        <taxon>Planococcus</taxon>
    </lineage>
</organism>
<keyword evidence="3 5" id="KW-0378">Hydrolase</keyword>
<comment type="subunit">
    <text evidence="5">Heterooligomer composed of large and small subunits.</text>
</comment>
<accession>A0ABM5WWW4</accession>
<proteinExistence type="inferred from homology"/>
<dbReference type="EMBL" id="CP013661">
    <property type="protein sequence ID" value="ALS78842.1"/>
    <property type="molecule type" value="Genomic_DNA"/>
</dbReference>
<evidence type="ECO:0000256" key="5">
    <source>
        <dbReference type="HAMAP-Rule" id="MF_00378"/>
    </source>
</evidence>
<dbReference type="Pfam" id="PF02601">
    <property type="entry name" value="Exonuc_VII_L"/>
    <property type="match status" value="1"/>
</dbReference>
<dbReference type="HAMAP" id="MF_00378">
    <property type="entry name" value="Exonuc_7_L"/>
    <property type="match status" value="1"/>
</dbReference>
<evidence type="ECO:0000256" key="6">
    <source>
        <dbReference type="RuleBase" id="RU004355"/>
    </source>
</evidence>
<evidence type="ECO:0000259" key="7">
    <source>
        <dbReference type="Pfam" id="PF02601"/>
    </source>
</evidence>
<evidence type="ECO:0000313" key="10">
    <source>
        <dbReference type="Proteomes" id="UP000065533"/>
    </source>
</evidence>
<comment type="catalytic activity">
    <reaction evidence="5 6">
        <text>Exonucleolytic cleavage in either 5'- to 3'- or 3'- to 5'-direction to yield nucleoside 5'-phosphates.</text>
        <dbReference type="EC" id="3.1.11.6"/>
    </reaction>
</comment>
<evidence type="ECO:0000256" key="3">
    <source>
        <dbReference type="ARBA" id="ARBA00022801"/>
    </source>
</evidence>
<dbReference type="CDD" id="cd04489">
    <property type="entry name" value="ExoVII_LU_OBF"/>
    <property type="match status" value="1"/>
</dbReference>
<dbReference type="PANTHER" id="PTHR30008:SF0">
    <property type="entry name" value="EXODEOXYRIBONUCLEASE 7 LARGE SUBUNIT"/>
    <property type="match status" value="1"/>
</dbReference>
<dbReference type="NCBIfam" id="TIGR00237">
    <property type="entry name" value="xseA"/>
    <property type="match status" value="1"/>
</dbReference>
<evidence type="ECO:0000256" key="2">
    <source>
        <dbReference type="ARBA" id="ARBA00022722"/>
    </source>
</evidence>
<evidence type="ECO:0000259" key="8">
    <source>
        <dbReference type="Pfam" id="PF13742"/>
    </source>
</evidence>
<dbReference type="InterPro" id="IPR020579">
    <property type="entry name" value="Exonuc_VII_lsu_C"/>
</dbReference>
<dbReference type="RefSeq" id="WP_058385501.1">
    <property type="nucleotide sequence ID" value="NZ_CP013661.2"/>
</dbReference>
<keyword evidence="10" id="KW-1185">Reference proteome</keyword>